<protein>
    <submittedName>
        <fullName evidence="2">Uncharacterized protein</fullName>
    </submittedName>
</protein>
<dbReference type="Proteomes" id="UP000316270">
    <property type="component" value="Chromosome 9"/>
</dbReference>
<sequence>MKFTSIVLPALVTQAMRAKTIDSDFFHGHSGDVGDRLNLSASGGSEQLPRTHKRSEEPSPSATDNPPTRRLYKRPSGPSPSGAGHRV</sequence>
<proteinExistence type="predicted"/>
<dbReference type="AlphaFoldDB" id="A0A517LCU8"/>
<name>A0A517LCU8_9PEZI</name>
<evidence type="ECO:0000313" key="2">
    <source>
        <dbReference type="EMBL" id="QDS73442.1"/>
    </source>
</evidence>
<evidence type="ECO:0000256" key="1">
    <source>
        <dbReference type="SAM" id="MobiDB-lite"/>
    </source>
</evidence>
<evidence type="ECO:0000313" key="3">
    <source>
        <dbReference type="Proteomes" id="UP000316270"/>
    </source>
</evidence>
<keyword evidence="3" id="KW-1185">Reference proteome</keyword>
<feature type="region of interest" description="Disordered" evidence="1">
    <location>
        <begin position="24"/>
        <end position="87"/>
    </location>
</feature>
<reference evidence="2 3" key="1">
    <citation type="submission" date="2019-07" db="EMBL/GenBank/DDBJ databases">
        <title>Finished genome of Venturia effusa.</title>
        <authorList>
            <person name="Young C.A."/>
            <person name="Cox M.P."/>
            <person name="Ganley A.R.D."/>
            <person name="David W.J."/>
        </authorList>
    </citation>
    <scope>NUCLEOTIDE SEQUENCE [LARGE SCALE GENOMIC DNA]</scope>
    <source>
        <strain evidence="3">albino</strain>
    </source>
</reference>
<accession>A0A517LCU8</accession>
<gene>
    <name evidence="2" type="ORF">FKW77_008704</name>
</gene>
<dbReference type="EMBL" id="CP042193">
    <property type="protein sequence ID" value="QDS73442.1"/>
    <property type="molecule type" value="Genomic_DNA"/>
</dbReference>
<feature type="compositionally biased region" description="Basic and acidic residues" evidence="1">
    <location>
        <begin position="24"/>
        <end position="35"/>
    </location>
</feature>
<organism evidence="2 3">
    <name type="scientific">Venturia effusa</name>
    <dbReference type="NCBI Taxonomy" id="50376"/>
    <lineage>
        <taxon>Eukaryota</taxon>
        <taxon>Fungi</taxon>
        <taxon>Dikarya</taxon>
        <taxon>Ascomycota</taxon>
        <taxon>Pezizomycotina</taxon>
        <taxon>Dothideomycetes</taxon>
        <taxon>Pleosporomycetidae</taxon>
        <taxon>Venturiales</taxon>
        <taxon>Venturiaceae</taxon>
        <taxon>Venturia</taxon>
    </lineage>
</organism>